<evidence type="ECO:0000313" key="1">
    <source>
        <dbReference type="EMBL" id="KAA0016412.1"/>
    </source>
</evidence>
<dbReference type="AlphaFoldDB" id="A0A640W8G7"/>
<sequence>MNGRNEAEPVAGGGYRFRLPDAMAGMAGMVEIELTLKIEGWRMGRRGLPIVTVGRGDRERESFTLEPTRDSQRIAYPLTPDIPAESEMRLGIDGARLAGAPRLHWHPRPRLNGPFLILAPHPDDAELAAGGFYTDQAETMHIVTLSCGEKLKSVDRQYLDGLDRTLEDGTRRKAEWRRWNVYATPLLAGLPPERSTLVGVPDGQGWPLIHDGIPQTPIWPLREARAFNRVELPFSDIDVLEREHVLAALRQMIDGIRPDTILVTDPEFDPHADHRATSLALAMALSKSAHRPTSVMLYANHYRRAYPPGPAFQPAWMPPSSIAIESLFGDAPVPMLWPLDTERQKHKALLLDSMSDLSPRANRRQRRRRARRAGFVPTFAADRDPYFQTAVRSTEYFRVLSGEAFVDGWLRHLDASG</sequence>
<dbReference type="Pfam" id="PF02585">
    <property type="entry name" value="PIG-L"/>
    <property type="match status" value="1"/>
</dbReference>
<organism evidence="1 2">
    <name type="scientific">Salinicola corii</name>
    <dbReference type="NCBI Taxonomy" id="2606937"/>
    <lineage>
        <taxon>Bacteria</taxon>
        <taxon>Pseudomonadati</taxon>
        <taxon>Pseudomonadota</taxon>
        <taxon>Gammaproteobacteria</taxon>
        <taxon>Oceanospirillales</taxon>
        <taxon>Halomonadaceae</taxon>
        <taxon>Salinicola</taxon>
    </lineage>
</organism>
<name>A0A640W8G7_9GAMM</name>
<reference evidence="1 2" key="1">
    <citation type="submission" date="2019-08" db="EMBL/GenBank/DDBJ databases">
        <title>Bioinformatics analysis of the strain L3 and L5.</title>
        <authorList>
            <person name="Li X."/>
        </authorList>
    </citation>
    <scope>NUCLEOTIDE SEQUENCE [LARGE SCALE GENOMIC DNA]</scope>
    <source>
        <strain evidence="1 2">L3</strain>
    </source>
</reference>
<dbReference type="PANTHER" id="PTHR12993">
    <property type="entry name" value="N-ACETYLGLUCOSAMINYL-PHOSPHATIDYLINOSITOL DE-N-ACETYLASE-RELATED"/>
    <property type="match status" value="1"/>
</dbReference>
<protein>
    <submittedName>
        <fullName evidence="1">PIG-L family deacetylase</fullName>
    </submittedName>
</protein>
<evidence type="ECO:0000313" key="2">
    <source>
        <dbReference type="Proteomes" id="UP000466024"/>
    </source>
</evidence>
<dbReference type="RefSeq" id="WP_149436555.1">
    <property type="nucleotide sequence ID" value="NZ_VTPX01000011.1"/>
</dbReference>
<accession>A0A640W8G7</accession>
<keyword evidence="2" id="KW-1185">Reference proteome</keyword>
<dbReference type="InterPro" id="IPR024078">
    <property type="entry name" value="LmbE-like_dom_sf"/>
</dbReference>
<dbReference type="PANTHER" id="PTHR12993:SF29">
    <property type="entry name" value="BLR3841 PROTEIN"/>
    <property type="match status" value="1"/>
</dbReference>
<gene>
    <name evidence="1" type="ORF">F0A16_16925</name>
</gene>
<dbReference type="InterPro" id="IPR003737">
    <property type="entry name" value="GlcNAc_PI_deacetylase-related"/>
</dbReference>
<proteinExistence type="predicted"/>
<dbReference type="Proteomes" id="UP000466024">
    <property type="component" value="Unassembled WGS sequence"/>
</dbReference>
<dbReference type="EMBL" id="VTPX01000011">
    <property type="protein sequence ID" value="KAA0016412.1"/>
    <property type="molecule type" value="Genomic_DNA"/>
</dbReference>
<dbReference type="Gene3D" id="3.40.50.10320">
    <property type="entry name" value="LmbE-like"/>
    <property type="match status" value="1"/>
</dbReference>
<dbReference type="SUPFAM" id="SSF102588">
    <property type="entry name" value="LmbE-like"/>
    <property type="match status" value="1"/>
</dbReference>
<comment type="caution">
    <text evidence="1">The sequence shown here is derived from an EMBL/GenBank/DDBJ whole genome shotgun (WGS) entry which is preliminary data.</text>
</comment>
<dbReference type="GO" id="GO:0016811">
    <property type="term" value="F:hydrolase activity, acting on carbon-nitrogen (but not peptide) bonds, in linear amides"/>
    <property type="evidence" value="ECO:0007669"/>
    <property type="project" value="TreeGrafter"/>
</dbReference>